<dbReference type="EMBL" id="JACCEM010000002">
    <property type="protein sequence ID" value="NYT48491.1"/>
    <property type="molecule type" value="Genomic_DNA"/>
</dbReference>
<dbReference type="RefSeq" id="WP_180153791.1">
    <property type="nucleotide sequence ID" value="NZ_JACCEM010000002.1"/>
</dbReference>
<accession>A0A853G0Z3</accession>
<comment type="similarity">
    <text evidence="1">Belongs to the glycosyltransferase 2 family.</text>
</comment>
<keyword evidence="6" id="KW-1185">Reference proteome</keyword>
<dbReference type="SUPFAM" id="SSF53448">
    <property type="entry name" value="Nucleotide-diphospho-sugar transferases"/>
    <property type="match status" value="1"/>
</dbReference>
<dbReference type="InterPro" id="IPR029044">
    <property type="entry name" value="Nucleotide-diphossugar_trans"/>
</dbReference>
<evidence type="ECO:0000313" key="6">
    <source>
        <dbReference type="Proteomes" id="UP000559809"/>
    </source>
</evidence>
<dbReference type="Gene3D" id="3.90.550.10">
    <property type="entry name" value="Spore Coat Polysaccharide Biosynthesis Protein SpsA, Chain A"/>
    <property type="match status" value="1"/>
</dbReference>
<keyword evidence="3 5" id="KW-0808">Transferase</keyword>
<evidence type="ECO:0000313" key="5">
    <source>
        <dbReference type="EMBL" id="NYT48491.1"/>
    </source>
</evidence>
<dbReference type="Proteomes" id="UP000559809">
    <property type="component" value="Unassembled WGS sequence"/>
</dbReference>
<comment type="caution">
    <text evidence="5">The sequence shown here is derived from an EMBL/GenBank/DDBJ whole genome shotgun (WGS) entry which is preliminary data.</text>
</comment>
<evidence type="ECO:0000259" key="4">
    <source>
        <dbReference type="Pfam" id="PF00535"/>
    </source>
</evidence>
<protein>
    <submittedName>
        <fullName evidence="5">Glycosyltransferase</fullName>
    </submittedName>
</protein>
<dbReference type="Pfam" id="PF00535">
    <property type="entry name" value="Glycos_transf_2"/>
    <property type="match status" value="1"/>
</dbReference>
<feature type="domain" description="Glycosyltransferase 2-like" evidence="4">
    <location>
        <begin position="13"/>
        <end position="130"/>
    </location>
</feature>
<reference evidence="5 6" key="1">
    <citation type="submission" date="2020-07" db="EMBL/GenBank/DDBJ databases">
        <title>Taxonomic revisions and descriptions of new bacterial species based on genomic comparisons in the high-G+C-content subgroup of the family Alcaligenaceae.</title>
        <authorList>
            <person name="Szabo A."/>
            <person name="Felfoldi T."/>
        </authorList>
    </citation>
    <scope>NUCLEOTIDE SEQUENCE [LARGE SCALE GENOMIC DNA]</scope>
    <source>
        <strain evidence="5 6">LMG 24012</strain>
    </source>
</reference>
<keyword evidence="2" id="KW-0328">Glycosyltransferase</keyword>
<sequence length="293" mass="32444">MNRDAPGRETRVSVVVLTHNRREELCRSLDRLLALPDRAPIIVVDNAGADGTAQCLAQRYPGVSLVRSERNLGAAGRNLGVERVRTPYVAFCDDDTWWAAGSLRKAADLLDARPDIAVLNARIVVGPDERPDPACEAMAASPLEHVPGIGPMLTGFMAGANVMRASAYRKAGGYWPPFFIGGEEALLAMDILDAGGRIVYAPELLVHHWPSLARDSGLRRRLIARNAVWTAWLRLPWPMALRRSAPLLFGRALFDALGGWDLVQKNRRVLRPETCALLERVRRHEASQARRRQ</sequence>
<dbReference type="InterPro" id="IPR001173">
    <property type="entry name" value="Glyco_trans_2-like"/>
</dbReference>
<proteinExistence type="inferred from homology"/>
<dbReference type="PANTHER" id="PTHR43179:SF12">
    <property type="entry name" value="GALACTOFURANOSYLTRANSFERASE GLFT2"/>
    <property type="match status" value="1"/>
</dbReference>
<organism evidence="5 6">
    <name type="scientific">Parapusillimonas granuli</name>
    <dbReference type="NCBI Taxonomy" id="380911"/>
    <lineage>
        <taxon>Bacteria</taxon>
        <taxon>Pseudomonadati</taxon>
        <taxon>Pseudomonadota</taxon>
        <taxon>Betaproteobacteria</taxon>
        <taxon>Burkholderiales</taxon>
        <taxon>Alcaligenaceae</taxon>
        <taxon>Parapusillimonas</taxon>
    </lineage>
</organism>
<name>A0A853G0Z3_9BURK</name>
<dbReference type="PANTHER" id="PTHR43179">
    <property type="entry name" value="RHAMNOSYLTRANSFERASE WBBL"/>
    <property type="match status" value="1"/>
</dbReference>
<gene>
    <name evidence="5" type="ORF">H0A72_04120</name>
</gene>
<dbReference type="AlphaFoldDB" id="A0A853G0Z3"/>
<dbReference type="GO" id="GO:0016757">
    <property type="term" value="F:glycosyltransferase activity"/>
    <property type="evidence" value="ECO:0007669"/>
    <property type="project" value="UniProtKB-KW"/>
</dbReference>
<evidence type="ECO:0000256" key="1">
    <source>
        <dbReference type="ARBA" id="ARBA00006739"/>
    </source>
</evidence>
<evidence type="ECO:0000256" key="3">
    <source>
        <dbReference type="ARBA" id="ARBA00022679"/>
    </source>
</evidence>
<evidence type="ECO:0000256" key="2">
    <source>
        <dbReference type="ARBA" id="ARBA00022676"/>
    </source>
</evidence>